<protein>
    <submittedName>
        <fullName evidence="2">Uncharacterized protein</fullName>
    </submittedName>
</protein>
<feature type="compositionally biased region" description="Polar residues" evidence="1">
    <location>
        <begin position="57"/>
        <end position="70"/>
    </location>
</feature>
<organism evidence="2">
    <name type="scientific">bioreactor metagenome</name>
    <dbReference type="NCBI Taxonomy" id="1076179"/>
    <lineage>
        <taxon>unclassified sequences</taxon>
        <taxon>metagenomes</taxon>
        <taxon>ecological metagenomes</taxon>
    </lineage>
</organism>
<dbReference type="PROSITE" id="PS51257">
    <property type="entry name" value="PROKAR_LIPOPROTEIN"/>
    <property type="match status" value="1"/>
</dbReference>
<accession>A0A644TBX2</accession>
<feature type="region of interest" description="Disordered" evidence="1">
    <location>
        <begin position="28"/>
        <end position="70"/>
    </location>
</feature>
<reference evidence="2" key="1">
    <citation type="submission" date="2019-08" db="EMBL/GenBank/DDBJ databases">
        <authorList>
            <person name="Kucharzyk K."/>
            <person name="Murdoch R.W."/>
            <person name="Higgins S."/>
            <person name="Loffler F."/>
        </authorList>
    </citation>
    <scope>NUCLEOTIDE SEQUENCE</scope>
</reference>
<evidence type="ECO:0000313" key="2">
    <source>
        <dbReference type="EMBL" id="MPL64415.1"/>
    </source>
</evidence>
<dbReference type="EMBL" id="VSSQ01000024">
    <property type="protein sequence ID" value="MPL64415.1"/>
    <property type="molecule type" value="Genomic_DNA"/>
</dbReference>
<gene>
    <name evidence="2" type="ORF">SDC9_10067</name>
</gene>
<evidence type="ECO:0000256" key="1">
    <source>
        <dbReference type="SAM" id="MobiDB-lite"/>
    </source>
</evidence>
<sequence length="70" mass="7541">MFRLTKKLLLVFTVIAFTFTFTVGCSAQSNPPQASSGLQEQSPSSEPQPQNEPEQTAPDSQITNPPSSSN</sequence>
<feature type="compositionally biased region" description="Low complexity" evidence="1">
    <location>
        <begin position="35"/>
        <end position="55"/>
    </location>
</feature>
<comment type="caution">
    <text evidence="2">The sequence shown here is derived from an EMBL/GenBank/DDBJ whole genome shotgun (WGS) entry which is preliminary data.</text>
</comment>
<name>A0A644TBX2_9ZZZZ</name>
<dbReference type="AlphaFoldDB" id="A0A644TBX2"/>
<proteinExistence type="predicted"/>